<feature type="transmembrane region" description="Helical" evidence="1">
    <location>
        <begin position="47"/>
        <end position="63"/>
    </location>
</feature>
<feature type="transmembrane region" description="Helical" evidence="1">
    <location>
        <begin position="127"/>
        <end position="151"/>
    </location>
</feature>
<accession>A0ABV7FM84</accession>
<sequence>MSHQANTWDGVVKTWKINDTSIDKTIPSDKVLIAQITKQHRHKKMEVLANSIASIALAIYVVFEMYSGLPSVADIILYSVFLVIAISVGVYTFLSSKRFIDISTGSTQSHVTVLLEQSKNNLKYLSFCRIVGLIVLTIMLFLIGLIGFVALNKPLEFKHYLVAGVALAGSLICAGVFVWGYKQSIQLKRQVAFLTEIGN</sequence>
<keyword evidence="1" id="KW-0812">Transmembrane</keyword>
<dbReference type="Proteomes" id="UP001595478">
    <property type="component" value="Unassembled WGS sequence"/>
</dbReference>
<organism evidence="2 3">
    <name type="scientific">Agaribacter flavus</name>
    <dbReference type="NCBI Taxonomy" id="1902781"/>
    <lineage>
        <taxon>Bacteria</taxon>
        <taxon>Pseudomonadati</taxon>
        <taxon>Pseudomonadota</taxon>
        <taxon>Gammaproteobacteria</taxon>
        <taxon>Alteromonadales</taxon>
        <taxon>Alteromonadaceae</taxon>
        <taxon>Agaribacter</taxon>
    </lineage>
</organism>
<feature type="transmembrane region" description="Helical" evidence="1">
    <location>
        <begin position="157"/>
        <end position="181"/>
    </location>
</feature>
<dbReference type="EMBL" id="JBHRSW010000011">
    <property type="protein sequence ID" value="MFC3121428.1"/>
    <property type="molecule type" value="Genomic_DNA"/>
</dbReference>
<name>A0ABV7FM84_9ALTE</name>
<reference evidence="3" key="1">
    <citation type="journal article" date="2019" name="Int. J. Syst. Evol. Microbiol.">
        <title>The Global Catalogue of Microorganisms (GCM) 10K type strain sequencing project: providing services to taxonomists for standard genome sequencing and annotation.</title>
        <authorList>
            <consortium name="The Broad Institute Genomics Platform"/>
            <consortium name="The Broad Institute Genome Sequencing Center for Infectious Disease"/>
            <person name="Wu L."/>
            <person name="Ma J."/>
        </authorList>
    </citation>
    <scope>NUCLEOTIDE SEQUENCE [LARGE SCALE GENOMIC DNA]</scope>
    <source>
        <strain evidence="3">KCTC 52473</strain>
    </source>
</reference>
<evidence type="ECO:0000313" key="2">
    <source>
        <dbReference type="EMBL" id="MFC3121428.1"/>
    </source>
</evidence>
<keyword evidence="3" id="KW-1185">Reference proteome</keyword>
<keyword evidence="1" id="KW-1133">Transmembrane helix</keyword>
<keyword evidence="1" id="KW-0472">Membrane</keyword>
<proteinExistence type="predicted"/>
<feature type="transmembrane region" description="Helical" evidence="1">
    <location>
        <begin position="75"/>
        <end position="94"/>
    </location>
</feature>
<dbReference type="RefSeq" id="WP_376919565.1">
    <property type="nucleotide sequence ID" value="NZ_JBHRSW010000011.1"/>
</dbReference>
<evidence type="ECO:0000256" key="1">
    <source>
        <dbReference type="SAM" id="Phobius"/>
    </source>
</evidence>
<protein>
    <submittedName>
        <fullName evidence="2">Uncharacterized protein</fullName>
    </submittedName>
</protein>
<gene>
    <name evidence="2" type="ORF">ACFOHL_07325</name>
</gene>
<comment type="caution">
    <text evidence="2">The sequence shown here is derived from an EMBL/GenBank/DDBJ whole genome shotgun (WGS) entry which is preliminary data.</text>
</comment>
<evidence type="ECO:0000313" key="3">
    <source>
        <dbReference type="Proteomes" id="UP001595478"/>
    </source>
</evidence>